<evidence type="ECO:0000313" key="2">
    <source>
        <dbReference type="EMBL" id="KKB99802.1"/>
    </source>
</evidence>
<dbReference type="GO" id="GO:0016746">
    <property type="term" value="F:acyltransferase activity"/>
    <property type="evidence" value="ECO:0007669"/>
    <property type="project" value="UniProtKB-KW"/>
</dbReference>
<sequence>MPTTAAIPAPGELGNRTRPAPERILRTALATAADNLEPLMNLYQPYVEGVENLPADGRFLLVGNHTQVAAAEVILIPYFVRQALGKQVRTLADRQFGKGGGLQAALVAAYGAVIGSPEAAATLMRANEPILVFPGGGREISKFKGEQYQLRWENRYGFARLAIEHHYPIVTAALVGGDDIYTSVTTRTGLYGRASEWFSRRLDGRADMAMPLLRGVGPTLLPRAQRMYLRFGPPITTTPPADVPAEGWIHQVKNDTQARLEADLKELQEVRDTDPYRALNPLSWRAAATPTSAGTRH</sequence>
<reference evidence="4" key="1">
    <citation type="submission" date="2015-04" db="EMBL/GenBank/DDBJ databases">
        <title>Genome sequence of Mycobacterium arupense GUC1.</title>
        <authorList>
            <person name="Greninger A.L."/>
            <person name="Cunningham G."/>
            <person name="Chiu C.Y."/>
            <person name="Miller S."/>
        </authorList>
    </citation>
    <scope>NUCLEOTIDE SEQUENCE [LARGE SCALE GENOMIC DNA]</scope>
    <source>
        <strain evidence="4">GUC1</strain>
    </source>
</reference>
<dbReference type="GO" id="GO:0016020">
    <property type="term" value="C:membrane"/>
    <property type="evidence" value="ECO:0007669"/>
    <property type="project" value="TreeGrafter"/>
</dbReference>
<dbReference type="PATRIC" id="fig|342002.3.peg.2497"/>
<dbReference type="CDD" id="cd07987">
    <property type="entry name" value="LPLAT_MGAT-like"/>
    <property type="match status" value="1"/>
</dbReference>
<reference evidence="3 5" key="3">
    <citation type="submission" date="2016-12" db="EMBL/GenBank/DDBJ databases">
        <title>The new phylogeny of genus Mycobacterium.</title>
        <authorList>
            <person name="Tortoli E."/>
            <person name="Trovato A."/>
            <person name="Cirillo D.M."/>
        </authorList>
    </citation>
    <scope>NUCLEOTIDE SEQUENCE [LARGE SCALE GENOMIC DNA]</scope>
    <source>
        <strain evidence="3 5">DSM 44942</strain>
    </source>
</reference>
<gene>
    <name evidence="3" type="ORF">BST15_10160</name>
    <name evidence="2" type="ORF">WR43_07830</name>
</gene>
<evidence type="ECO:0000313" key="4">
    <source>
        <dbReference type="Proteomes" id="UP000034416"/>
    </source>
</evidence>
<accession>A0A0F5N0M2</accession>
<dbReference type="Proteomes" id="UP000034416">
    <property type="component" value="Unassembled WGS sequence"/>
</dbReference>
<dbReference type="STRING" id="342002.BST15_10160"/>
<keyword evidence="2" id="KW-0012">Acyltransferase</keyword>
<evidence type="ECO:0000313" key="3">
    <source>
        <dbReference type="EMBL" id="OQZ97488.1"/>
    </source>
</evidence>
<reference evidence="2" key="2">
    <citation type="submission" date="2015-04" db="EMBL/GenBank/DDBJ databases">
        <title>Genome sequence of Mycobacterium arupense strain GUC1.</title>
        <authorList>
            <person name="Greninger A.L."/>
            <person name="Cunningham G."/>
            <person name="Chiu C.Y."/>
            <person name="Miller S."/>
        </authorList>
    </citation>
    <scope>NUCLEOTIDE SEQUENCE</scope>
    <source>
        <strain evidence="2">GUC1</strain>
    </source>
</reference>
<dbReference type="AlphaFoldDB" id="A0A0F5N0M2"/>
<proteinExistence type="predicted"/>
<dbReference type="SUPFAM" id="SSF69593">
    <property type="entry name" value="Glycerol-3-phosphate (1)-acyltransferase"/>
    <property type="match status" value="1"/>
</dbReference>
<protein>
    <submittedName>
        <fullName evidence="2">Glycerol acyltransferase</fullName>
    </submittedName>
</protein>
<organism evidence="2 4">
    <name type="scientific">Mycolicibacter arupensis</name>
    <dbReference type="NCBI Taxonomy" id="342002"/>
    <lineage>
        <taxon>Bacteria</taxon>
        <taxon>Bacillati</taxon>
        <taxon>Actinomycetota</taxon>
        <taxon>Actinomycetes</taxon>
        <taxon>Mycobacteriales</taxon>
        <taxon>Mycobacteriaceae</taxon>
        <taxon>Mycolicibacter</taxon>
    </lineage>
</organism>
<dbReference type="PANTHER" id="PTHR22753">
    <property type="entry name" value="TRANSMEMBRANE PROTEIN 68"/>
    <property type="match status" value="1"/>
</dbReference>
<dbReference type="EMBL" id="MVHH01000016">
    <property type="protein sequence ID" value="OQZ97488.1"/>
    <property type="molecule type" value="Genomic_DNA"/>
</dbReference>
<keyword evidence="2" id="KW-0808">Transferase</keyword>
<keyword evidence="5" id="KW-1185">Reference proteome</keyword>
<dbReference type="SMART" id="SM00563">
    <property type="entry name" value="PlsC"/>
    <property type="match status" value="1"/>
</dbReference>
<comment type="caution">
    <text evidence="2">The sequence shown here is derived from an EMBL/GenBank/DDBJ whole genome shotgun (WGS) entry which is preliminary data.</text>
</comment>
<dbReference type="OrthoDB" id="5496738at2"/>
<dbReference type="PANTHER" id="PTHR22753:SF14">
    <property type="entry name" value="MONOACYLGLYCEROL_DIACYLGLYCEROL O-ACYLTRANSFERASE"/>
    <property type="match status" value="1"/>
</dbReference>
<dbReference type="Proteomes" id="UP000192327">
    <property type="component" value="Unassembled WGS sequence"/>
</dbReference>
<evidence type="ECO:0000313" key="5">
    <source>
        <dbReference type="Proteomes" id="UP000192327"/>
    </source>
</evidence>
<dbReference type="RefSeq" id="WP_046189016.1">
    <property type="nucleotide sequence ID" value="NZ_JACKUJ010000018.1"/>
</dbReference>
<dbReference type="Pfam" id="PF01553">
    <property type="entry name" value="Acyltransferase"/>
    <property type="match status" value="1"/>
</dbReference>
<feature type="domain" description="Phospholipid/glycerol acyltransferase" evidence="1">
    <location>
        <begin position="59"/>
        <end position="177"/>
    </location>
</feature>
<dbReference type="InterPro" id="IPR002123">
    <property type="entry name" value="Plipid/glycerol_acylTrfase"/>
</dbReference>
<evidence type="ECO:0000259" key="1">
    <source>
        <dbReference type="SMART" id="SM00563"/>
    </source>
</evidence>
<dbReference type="EMBL" id="LASW01000024">
    <property type="protein sequence ID" value="KKB99802.1"/>
    <property type="molecule type" value="Genomic_DNA"/>
</dbReference>
<name>A0A0F5N0M2_9MYCO</name>